<dbReference type="GO" id="GO:0034551">
    <property type="term" value="P:mitochondrial respiratory chain complex III assembly"/>
    <property type="evidence" value="ECO:0007669"/>
    <property type="project" value="EnsemblFungi"/>
</dbReference>
<evidence type="ECO:0000256" key="12">
    <source>
        <dbReference type="RuleBase" id="RU368056"/>
    </source>
</evidence>
<sequence length="68" mass="7692">MAFSTIYNVFFKRNSVFVGTVFAASFVFQAAFDSSVTAWYEAHNKGKLWKDVKLKLAEGGDDEDEDDE</sequence>
<evidence type="ECO:0000313" key="14">
    <source>
        <dbReference type="Proteomes" id="UP000190274"/>
    </source>
</evidence>
<dbReference type="GO" id="GO:0006122">
    <property type="term" value="P:mitochondrial electron transport, ubiquinol to cytochrome c"/>
    <property type="evidence" value="ECO:0007669"/>
    <property type="project" value="UniProtKB-UniRule"/>
</dbReference>
<comment type="similarity">
    <text evidence="2 12">Belongs to the UQCR10/QCR9 family.</text>
</comment>
<protein>
    <recommendedName>
        <fullName evidence="11 12">Complex III subunit 9</fullName>
    </recommendedName>
</protein>
<evidence type="ECO:0000256" key="8">
    <source>
        <dbReference type="ARBA" id="ARBA00022989"/>
    </source>
</evidence>
<keyword evidence="9 12" id="KW-0496">Mitochondrion</keyword>
<keyword evidence="3 12" id="KW-0813">Transport</keyword>
<organism evidence="13 14">
    <name type="scientific">Lachancea dasiensis</name>
    <dbReference type="NCBI Taxonomy" id="1072105"/>
    <lineage>
        <taxon>Eukaryota</taxon>
        <taxon>Fungi</taxon>
        <taxon>Dikarya</taxon>
        <taxon>Ascomycota</taxon>
        <taxon>Saccharomycotina</taxon>
        <taxon>Saccharomycetes</taxon>
        <taxon>Saccharomycetales</taxon>
        <taxon>Saccharomycetaceae</taxon>
        <taxon>Lachancea</taxon>
    </lineage>
</organism>
<evidence type="ECO:0000256" key="2">
    <source>
        <dbReference type="ARBA" id="ARBA00007856"/>
    </source>
</evidence>
<dbReference type="GO" id="GO:0045275">
    <property type="term" value="C:respiratory chain complex III"/>
    <property type="evidence" value="ECO:0007669"/>
    <property type="project" value="UniProtKB-UniRule"/>
</dbReference>
<dbReference type="Proteomes" id="UP000190274">
    <property type="component" value="Chromosome D"/>
</dbReference>
<evidence type="ECO:0000256" key="10">
    <source>
        <dbReference type="ARBA" id="ARBA00023136"/>
    </source>
</evidence>
<dbReference type="GO" id="GO:0008121">
    <property type="term" value="F:quinol-cytochrome-c reductase activity"/>
    <property type="evidence" value="ECO:0007669"/>
    <property type="project" value="EnsemblFungi"/>
</dbReference>
<proteinExistence type="inferred from homology"/>
<dbReference type="EMBL" id="LT598454">
    <property type="protein sequence ID" value="SCU85807.1"/>
    <property type="molecule type" value="Genomic_DNA"/>
</dbReference>
<dbReference type="STRING" id="1266660.A0A1G4J7G5"/>
<evidence type="ECO:0000256" key="3">
    <source>
        <dbReference type="ARBA" id="ARBA00022448"/>
    </source>
</evidence>
<dbReference type="GO" id="GO:0005743">
    <property type="term" value="C:mitochondrial inner membrane"/>
    <property type="evidence" value="ECO:0007669"/>
    <property type="project" value="UniProtKB-SubCell"/>
</dbReference>
<evidence type="ECO:0000256" key="5">
    <source>
        <dbReference type="ARBA" id="ARBA00022692"/>
    </source>
</evidence>
<dbReference type="Pfam" id="PF05365">
    <property type="entry name" value="UCR_UQCRX_QCR9"/>
    <property type="match status" value="1"/>
</dbReference>
<keyword evidence="6 12" id="KW-0999">Mitochondrion inner membrane</keyword>
<keyword evidence="7 12" id="KW-0249">Electron transport</keyword>
<keyword evidence="4 12" id="KW-0679">Respiratory chain</keyword>
<comment type="function">
    <text evidence="12">Component of the ubiquinol-cytochrome c oxidoreductase, a multisubunit transmembrane complex that is part of the mitochondrial electron transport chain which drives oxidative phosphorylation. The complex plays an important role in the uptake of multiple carbon sources present in different host niches.</text>
</comment>
<dbReference type="Gene3D" id="1.20.5.260">
    <property type="entry name" value="Cytochrome b-c1 complex subunit 9"/>
    <property type="match status" value="1"/>
</dbReference>
<dbReference type="InterPro" id="IPR008027">
    <property type="entry name" value="QCR9"/>
</dbReference>
<name>A0A1G4J7G5_9SACH</name>
<keyword evidence="5 12" id="KW-0812">Transmembrane</keyword>
<feature type="transmembrane region" description="Helical" evidence="12">
    <location>
        <begin position="16"/>
        <end position="40"/>
    </location>
</feature>
<gene>
    <name evidence="13" type="ORF">LADA_0D09846G</name>
</gene>
<dbReference type="InterPro" id="IPR036656">
    <property type="entry name" value="QCR9_sf"/>
</dbReference>
<keyword evidence="8 12" id="KW-1133">Transmembrane helix</keyword>
<comment type="subunit">
    <text evidence="12">Component of the ubiquinol-cytochrome c oxidoreductase (cytochrome b-c1 complex, complex III, CIII), a multisubunit enzyme composed of 3 respiratory subunits cytochrome b, cytochrome c1 and Rieske protein, 2 core protein subunits, and additional low-molecular weight protein subunits.</text>
</comment>
<dbReference type="SUPFAM" id="SSF81514">
    <property type="entry name" value="Subunit X (non-heme 7 kDa protein) of cytochrome bc1 complex (Ubiquinol-cytochrome c reductase)"/>
    <property type="match status" value="1"/>
</dbReference>
<accession>A0A1G4J7G5</accession>
<evidence type="ECO:0000256" key="4">
    <source>
        <dbReference type="ARBA" id="ARBA00022660"/>
    </source>
</evidence>
<keyword evidence="10 12" id="KW-0472">Membrane</keyword>
<evidence type="ECO:0000256" key="9">
    <source>
        <dbReference type="ARBA" id="ARBA00023128"/>
    </source>
</evidence>
<evidence type="ECO:0000256" key="11">
    <source>
        <dbReference type="ARBA" id="ARBA00044247"/>
    </source>
</evidence>
<dbReference type="PANTHER" id="PTHR12980">
    <property type="entry name" value="UBIQUINOL-CYTOCHROME C REDUCTASE COMPLEX, SUBUNIT X"/>
    <property type="match status" value="1"/>
</dbReference>
<evidence type="ECO:0000313" key="13">
    <source>
        <dbReference type="EMBL" id="SCU85807.1"/>
    </source>
</evidence>
<evidence type="ECO:0000256" key="7">
    <source>
        <dbReference type="ARBA" id="ARBA00022982"/>
    </source>
</evidence>
<comment type="subcellular location">
    <subcellularLocation>
        <location evidence="1 12">Mitochondrion inner membrane</location>
        <topology evidence="1 12">Single-pass membrane protein</topology>
    </subcellularLocation>
</comment>
<evidence type="ECO:0000256" key="6">
    <source>
        <dbReference type="ARBA" id="ARBA00022792"/>
    </source>
</evidence>
<dbReference type="FunFam" id="1.20.5.260:FF:000001">
    <property type="entry name" value="Cytochrome b-c1 complex subunit 9"/>
    <property type="match status" value="1"/>
</dbReference>
<reference evidence="13 14" key="1">
    <citation type="submission" date="2016-03" db="EMBL/GenBank/DDBJ databases">
        <authorList>
            <person name="Devillers H."/>
        </authorList>
    </citation>
    <scope>NUCLEOTIDE SEQUENCE [LARGE SCALE GENOMIC DNA]</scope>
    <source>
        <strain evidence="13">CBS 10888</strain>
    </source>
</reference>
<evidence type="ECO:0000256" key="1">
    <source>
        <dbReference type="ARBA" id="ARBA00004434"/>
    </source>
</evidence>
<keyword evidence="14" id="KW-1185">Reference proteome</keyword>
<dbReference type="PANTHER" id="PTHR12980:SF0">
    <property type="entry name" value="CYTOCHROME B-C1 COMPLEX SUBUNIT 9"/>
    <property type="match status" value="1"/>
</dbReference>
<dbReference type="AlphaFoldDB" id="A0A1G4J7G5"/>